<reference evidence="6" key="1">
    <citation type="submission" date="2020-01" db="EMBL/GenBank/DDBJ databases">
        <title>Genome sequence of Kobresia littledalei, the first chromosome-level genome in the family Cyperaceae.</title>
        <authorList>
            <person name="Qu G."/>
        </authorList>
    </citation>
    <scope>NUCLEOTIDE SEQUENCE</scope>
    <source>
        <strain evidence="6">C.B.Clarke</strain>
        <tissue evidence="6">Leaf</tissue>
    </source>
</reference>
<feature type="domain" description="DRBM" evidence="4">
    <location>
        <begin position="268"/>
        <end position="341"/>
    </location>
</feature>
<dbReference type="GO" id="GO:0005737">
    <property type="term" value="C:cytoplasm"/>
    <property type="evidence" value="ECO:0007669"/>
    <property type="project" value="TreeGrafter"/>
</dbReference>
<keyword evidence="2 3" id="KW-0694">RNA-binding</keyword>
<keyword evidence="7" id="KW-1185">Reference proteome</keyword>
<name>A0A833R2A4_9POAL</name>
<dbReference type="InterPro" id="IPR014720">
    <property type="entry name" value="dsRBD_dom"/>
</dbReference>
<dbReference type="PANTHER" id="PTHR14950:SF49">
    <property type="entry name" value="RIBONUCLEASE 3-LIKE PROTEIN 2-RELATED"/>
    <property type="match status" value="1"/>
</dbReference>
<dbReference type="SMART" id="SM00535">
    <property type="entry name" value="RIBOc"/>
    <property type="match status" value="1"/>
</dbReference>
<dbReference type="OrthoDB" id="416741at2759"/>
<protein>
    <submittedName>
        <fullName evidence="6">Ribonuclease 3-like protein 2</fullName>
    </submittedName>
</protein>
<evidence type="ECO:0000313" key="7">
    <source>
        <dbReference type="Proteomes" id="UP000623129"/>
    </source>
</evidence>
<evidence type="ECO:0000256" key="2">
    <source>
        <dbReference type="ARBA" id="ARBA00022884"/>
    </source>
</evidence>
<dbReference type="SUPFAM" id="SSF69065">
    <property type="entry name" value="RNase III domain-like"/>
    <property type="match status" value="1"/>
</dbReference>
<organism evidence="6 7">
    <name type="scientific">Carex littledalei</name>
    <dbReference type="NCBI Taxonomy" id="544730"/>
    <lineage>
        <taxon>Eukaryota</taxon>
        <taxon>Viridiplantae</taxon>
        <taxon>Streptophyta</taxon>
        <taxon>Embryophyta</taxon>
        <taxon>Tracheophyta</taxon>
        <taxon>Spermatophyta</taxon>
        <taxon>Magnoliopsida</taxon>
        <taxon>Liliopsida</taxon>
        <taxon>Poales</taxon>
        <taxon>Cyperaceae</taxon>
        <taxon>Cyperoideae</taxon>
        <taxon>Cariceae</taxon>
        <taxon>Carex</taxon>
        <taxon>Carex subgen. Euthyceras</taxon>
    </lineage>
</organism>
<dbReference type="SUPFAM" id="SSF54768">
    <property type="entry name" value="dsRNA-binding domain-like"/>
    <property type="match status" value="2"/>
</dbReference>
<dbReference type="AlphaFoldDB" id="A0A833R2A4"/>
<dbReference type="GO" id="GO:0005634">
    <property type="term" value="C:nucleus"/>
    <property type="evidence" value="ECO:0007669"/>
    <property type="project" value="TreeGrafter"/>
</dbReference>
<dbReference type="Pfam" id="PF00035">
    <property type="entry name" value="dsrm"/>
    <property type="match status" value="2"/>
</dbReference>
<dbReference type="Gene3D" id="1.10.1520.10">
    <property type="entry name" value="Ribonuclease III domain"/>
    <property type="match status" value="1"/>
</dbReference>
<dbReference type="Gene3D" id="3.30.160.20">
    <property type="match status" value="2"/>
</dbReference>
<dbReference type="InterPro" id="IPR000999">
    <property type="entry name" value="RNase_III_dom"/>
</dbReference>
<dbReference type="GO" id="GO:0003723">
    <property type="term" value="F:RNA binding"/>
    <property type="evidence" value="ECO:0007669"/>
    <property type="project" value="UniProtKB-UniRule"/>
</dbReference>
<gene>
    <name evidence="6" type="ORF">FCM35_KLT05916</name>
</gene>
<dbReference type="PROSITE" id="PS50142">
    <property type="entry name" value="RNASE_3_2"/>
    <property type="match status" value="1"/>
</dbReference>
<dbReference type="InterPro" id="IPR036389">
    <property type="entry name" value="RNase_III_sf"/>
</dbReference>
<accession>A0A833R2A4</accession>
<dbReference type="GO" id="GO:0030422">
    <property type="term" value="P:siRNA processing"/>
    <property type="evidence" value="ECO:0007669"/>
    <property type="project" value="TreeGrafter"/>
</dbReference>
<dbReference type="SMART" id="SM00358">
    <property type="entry name" value="DSRM"/>
    <property type="match status" value="2"/>
</dbReference>
<evidence type="ECO:0000256" key="1">
    <source>
        <dbReference type="ARBA" id="ARBA00022801"/>
    </source>
</evidence>
<dbReference type="GO" id="GO:0004525">
    <property type="term" value="F:ribonuclease III activity"/>
    <property type="evidence" value="ECO:0007669"/>
    <property type="project" value="InterPro"/>
</dbReference>
<dbReference type="Pfam" id="PF00636">
    <property type="entry name" value="Ribonuclease_3"/>
    <property type="match status" value="1"/>
</dbReference>
<dbReference type="CDD" id="cd10845">
    <property type="entry name" value="DSRM_RNAse_III_family"/>
    <property type="match status" value="1"/>
</dbReference>
<proteinExistence type="predicted"/>
<comment type="caution">
    <text evidence="6">The sequence shown here is derived from an EMBL/GenBank/DDBJ whole genome shotgun (WGS) entry which is preliminary data.</text>
</comment>
<dbReference type="EMBL" id="SWLB01000015">
    <property type="protein sequence ID" value="KAF3328838.1"/>
    <property type="molecule type" value="Genomic_DNA"/>
</dbReference>
<evidence type="ECO:0000256" key="3">
    <source>
        <dbReference type="PROSITE-ProRule" id="PRU00266"/>
    </source>
</evidence>
<sequence length="344" mass="39349">MNPFHIVVTLIKWLYNLFYPHPTVSEAERILGYSFLKPSLLEEALTRISNRRLEFVGDAALNLAMTSYLYSSHRDLMRGRISTLRSANVSNERLARVAVRHNIYPLMRRKTPSLDKDVEEFTKAVMLEQEDQIYGGITKKAPKILADVVEAIAAAIYEDCNFNLDVMWEVVRRLLEPLITADTFSEHPETKLHELCQKSGKEVKFPTRQNGNTFIVEVLVDGVSISYGTAEQMKIAKLNAARHALEKLCGEKSYLLKSQHKKVAEEEKAKHKLYVFCAKRHWPLPVYKLEEKKGPAHNRTFICSVHVKTTNDYLIELGEDRSRVKDAEKSAALKMLSLVGKLYV</sequence>
<feature type="domain" description="RNase III" evidence="5">
    <location>
        <begin position="24"/>
        <end position="161"/>
    </location>
</feature>
<dbReference type="PROSITE" id="PS50137">
    <property type="entry name" value="DS_RBD"/>
    <property type="match status" value="2"/>
</dbReference>
<evidence type="ECO:0000313" key="6">
    <source>
        <dbReference type="EMBL" id="KAF3328838.1"/>
    </source>
</evidence>
<dbReference type="PANTHER" id="PTHR14950">
    <property type="entry name" value="DICER-RELATED"/>
    <property type="match status" value="1"/>
</dbReference>
<dbReference type="Proteomes" id="UP000623129">
    <property type="component" value="Unassembled WGS sequence"/>
</dbReference>
<feature type="domain" description="DRBM" evidence="4">
    <location>
        <begin position="187"/>
        <end position="250"/>
    </location>
</feature>
<evidence type="ECO:0000259" key="4">
    <source>
        <dbReference type="PROSITE" id="PS50137"/>
    </source>
</evidence>
<keyword evidence="1" id="KW-0378">Hydrolase</keyword>
<dbReference type="CDD" id="cd00593">
    <property type="entry name" value="RIBOc"/>
    <property type="match status" value="1"/>
</dbReference>
<evidence type="ECO:0000259" key="5">
    <source>
        <dbReference type="PROSITE" id="PS50142"/>
    </source>
</evidence>